<protein>
    <recommendedName>
        <fullName evidence="8">Non-structural maintenance of chromosomes element 4</fullName>
    </recommendedName>
</protein>
<comment type="function">
    <text evidence="8">Component of the SMC5-SMC6 complex, that promotes sister chromatid alignment after DNA damage and facilitates double-stranded DNA breaks (DSBs) repair via homologous recombination between sister chromatids.</text>
</comment>
<keyword evidence="4 8" id="KW-0227">DNA damage</keyword>
<feature type="region of interest" description="Disordered" evidence="9">
    <location>
        <begin position="1"/>
        <end position="84"/>
    </location>
</feature>
<evidence type="ECO:0000256" key="6">
    <source>
        <dbReference type="ARBA" id="ARBA00023204"/>
    </source>
</evidence>
<dbReference type="InterPro" id="IPR014854">
    <property type="entry name" value="Nse4_C"/>
</dbReference>
<dbReference type="GO" id="GO:0006310">
    <property type="term" value="P:DNA recombination"/>
    <property type="evidence" value="ECO:0007669"/>
    <property type="project" value="UniProtKB-UniRule"/>
</dbReference>
<evidence type="ECO:0000313" key="11">
    <source>
        <dbReference type="EMBL" id="CAA0812699.1"/>
    </source>
</evidence>
<evidence type="ECO:0000259" key="10">
    <source>
        <dbReference type="Pfam" id="PF08743"/>
    </source>
</evidence>
<evidence type="ECO:0000256" key="1">
    <source>
        <dbReference type="ARBA" id="ARBA00004123"/>
    </source>
</evidence>
<proteinExistence type="inferred from homology"/>
<reference evidence="11" key="1">
    <citation type="submission" date="2019-12" db="EMBL/GenBank/DDBJ databases">
        <authorList>
            <person name="Scholes J."/>
        </authorList>
    </citation>
    <scope>NUCLEOTIDE SEQUENCE</scope>
</reference>
<comment type="subcellular location">
    <subcellularLocation>
        <location evidence="1 8">Nucleus</location>
    </subcellularLocation>
</comment>
<evidence type="ECO:0000256" key="8">
    <source>
        <dbReference type="RuleBase" id="RU365071"/>
    </source>
</evidence>
<comment type="caution">
    <text evidence="11">The sequence shown here is derived from an EMBL/GenBank/DDBJ whole genome shotgun (WGS) entry which is preliminary data.</text>
</comment>
<feature type="compositionally biased region" description="Gly residues" evidence="9">
    <location>
        <begin position="62"/>
        <end position="84"/>
    </location>
</feature>
<dbReference type="GO" id="GO:0005634">
    <property type="term" value="C:nucleus"/>
    <property type="evidence" value="ECO:0007669"/>
    <property type="project" value="UniProtKB-SubCell"/>
</dbReference>
<comment type="similarity">
    <text evidence="3">Belongs to the LEA type 1 family.</text>
</comment>
<evidence type="ECO:0000256" key="5">
    <source>
        <dbReference type="ARBA" id="ARBA00023172"/>
    </source>
</evidence>
<dbReference type="PANTHER" id="PTHR16140:SF0">
    <property type="entry name" value="NON-STRUCTURAL MAINTENANCE OF CHROMOSOMES ELEMENT 4"/>
    <property type="match status" value="1"/>
</dbReference>
<dbReference type="GO" id="GO:0009793">
    <property type="term" value="P:embryo development ending in seed dormancy"/>
    <property type="evidence" value="ECO:0007669"/>
    <property type="project" value="InterPro"/>
</dbReference>
<sequence length="241" mass="25778">MQSAKNVAASAKAGMEKTKATVQEKAEKMTTRDPLQKEMAEEKKEARIHQAELQKQQERAHGGGMTGGGAGLGSGGVGPVDPNVGGGARTGNSFAQTVENLFALSFLIKDGRVELSVDGAGCHLVSPRNAPSASAIQSGKATYSHFIFRYDFRDWKSMLTSVEAGEELMPHRTEVHETSNPQPEPGPNEAHAAQPTTPIRKLCRNRGLVMQEQDLVADSPESYDTAAARAAAIRKGKRKLA</sequence>
<evidence type="ECO:0000256" key="7">
    <source>
        <dbReference type="ARBA" id="ARBA00023242"/>
    </source>
</evidence>
<dbReference type="PANTHER" id="PTHR16140">
    <property type="entry name" value="NON-STRUCTURAL MAINTENANCE OF CHROMOSOMES ELEMENT 4"/>
    <property type="match status" value="1"/>
</dbReference>
<keyword evidence="7 8" id="KW-0539">Nucleus</keyword>
<evidence type="ECO:0000256" key="2">
    <source>
        <dbReference type="ARBA" id="ARBA00008997"/>
    </source>
</evidence>
<feature type="domain" description="Non-structural maintenance of chromosome element 4 C-terminal" evidence="10">
    <location>
        <begin position="92"/>
        <end position="169"/>
    </location>
</feature>
<feature type="compositionally biased region" description="Basic and acidic residues" evidence="9">
    <location>
        <begin position="14"/>
        <end position="61"/>
    </location>
</feature>
<dbReference type="EMBL" id="CACSLK010011299">
    <property type="protein sequence ID" value="CAA0812699.1"/>
    <property type="molecule type" value="Genomic_DNA"/>
</dbReference>
<comment type="subunit">
    <text evidence="8">Component of the SMC5-SMC6 complex.</text>
</comment>
<evidence type="ECO:0000313" key="12">
    <source>
        <dbReference type="Proteomes" id="UP001153555"/>
    </source>
</evidence>
<evidence type="ECO:0000256" key="4">
    <source>
        <dbReference type="ARBA" id="ARBA00022763"/>
    </source>
</evidence>
<dbReference type="Proteomes" id="UP001153555">
    <property type="component" value="Unassembled WGS sequence"/>
</dbReference>
<comment type="similarity">
    <text evidence="2 8">Belongs to the NSE4 family.</text>
</comment>
<gene>
    <name evidence="11" type="ORF">SHERM_13258</name>
</gene>
<dbReference type="Pfam" id="PF08743">
    <property type="entry name" value="Nse4_C"/>
    <property type="match status" value="1"/>
</dbReference>
<feature type="region of interest" description="Disordered" evidence="9">
    <location>
        <begin position="172"/>
        <end position="198"/>
    </location>
</feature>
<dbReference type="OrthoDB" id="913012at2759"/>
<accession>A0A9N7MJ17</accession>
<evidence type="ECO:0000256" key="3">
    <source>
        <dbReference type="ARBA" id="ARBA00010975"/>
    </source>
</evidence>
<dbReference type="AlphaFoldDB" id="A0A9N7MJ17"/>
<dbReference type="GO" id="GO:0006281">
    <property type="term" value="P:DNA repair"/>
    <property type="evidence" value="ECO:0007669"/>
    <property type="project" value="UniProtKB-UniRule"/>
</dbReference>
<keyword evidence="6 8" id="KW-0234">DNA repair</keyword>
<dbReference type="Pfam" id="PF03760">
    <property type="entry name" value="LEA_1"/>
    <property type="match status" value="1"/>
</dbReference>
<dbReference type="GO" id="GO:0030915">
    <property type="term" value="C:Smc5-Smc6 complex"/>
    <property type="evidence" value="ECO:0007669"/>
    <property type="project" value="UniProtKB-UniRule"/>
</dbReference>
<dbReference type="InterPro" id="IPR027786">
    <property type="entry name" value="Nse4/EID"/>
</dbReference>
<keyword evidence="5 8" id="KW-0233">DNA recombination</keyword>
<organism evidence="11 12">
    <name type="scientific">Striga hermonthica</name>
    <name type="common">Purple witchweed</name>
    <name type="synonym">Buchnera hermonthica</name>
    <dbReference type="NCBI Taxonomy" id="68872"/>
    <lineage>
        <taxon>Eukaryota</taxon>
        <taxon>Viridiplantae</taxon>
        <taxon>Streptophyta</taxon>
        <taxon>Embryophyta</taxon>
        <taxon>Tracheophyta</taxon>
        <taxon>Spermatophyta</taxon>
        <taxon>Magnoliopsida</taxon>
        <taxon>eudicotyledons</taxon>
        <taxon>Gunneridae</taxon>
        <taxon>Pentapetalae</taxon>
        <taxon>asterids</taxon>
        <taxon>lamiids</taxon>
        <taxon>Lamiales</taxon>
        <taxon>Orobanchaceae</taxon>
        <taxon>Buchnereae</taxon>
        <taxon>Striga</taxon>
    </lineage>
</organism>
<keyword evidence="12" id="KW-1185">Reference proteome</keyword>
<dbReference type="InterPro" id="IPR005513">
    <property type="entry name" value="LEA_1"/>
</dbReference>
<name>A0A9N7MJ17_STRHE</name>
<evidence type="ECO:0000256" key="9">
    <source>
        <dbReference type="SAM" id="MobiDB-lite"/>
    </source>
</evidence>